<comment type="subcellular location">
    <subcellularLocation>
        <location evidence="1">Cell membrane</location>
        <topology evidence="1">Multi-pass membrane protein</topology>
    </subcellularLocation>
</comment>
<protein>
    <submittedName>
        <fullName evidence="9">Heptose-I-phosphate ethanolaminephosphotransferase</fullName>
    </submittedName>
</protein>
<dbReference type="Proteomes" id="UP000248314">
    <property type="component" value="Unassembled WGS sequence"/>
</dbReference>
<evidence type="ECO:0000259" key="8">
    <source>
        <dbReference type="Pfam" id="PF00884"/>
    </source>
</evidence>
<sequence length="619" mass="71594">MTLTVLIKKLFGYVVKPLKINAPFFVSMYILGVVCAWLCLPHSSSEKIYRHLYTELLVDLYALCLLLSVLPQRIRSWVRGALYLILYLTTAIDVFCRVQLDSIVTPTMMLLLGETNGREASEFVSSYLSFNVLFTKFGWIVLIALLHLAYTLRRFAPKKLKETYQKLLGKFPKINIPYSGKLKTYAPFGFTVILIWSIGVTASNKVALWKLMHGKSVGEVEHMLTEPIHGECYHPVHHFMFSLYANSLASQQLDKLIAASKRAKVDSCAYTSPHIVLIIGESYGKHHSQQYGYVQPTTPRQIQRERSGQLVKFSNVVSPWNLTSYVFKHVFSLYNVGDPGEWCDYPLFPEMFRKAGYHVTFITNQFLSQANENVYDFSGGFFLNNPTLNKAMFDTRNDSLYTFDEHLVAEYSHLKAQEGKYNLTIFHLIGQHVGYKYRTPNNRRRWKGDDYKTLRPDLSPAQRSVLAHYDNAVLYNDSVVDLIVKQFEQKDAIVIYMPDHGEECYEENRGIVCRNHSAAIDYPLAKYEFEIPFWIWCSRSYIAQHPDIYRQILDARNRRFMTDALPQLLLYLAGIKTQDYREENNLISPKYNESRPRILKGTTDYDKLPRPTPQNALPN</sequence>
<dbReference type="SUPFAM" id="SSF53649">
    <property type="entry name" value="Alkaline phosphatase-like"/>
    <property type="match status" value="1"/>
</dbReference>
<comment type="caution">
    <text evidence="9">The sequence shown here is derived from an EMBL/GenBank/DDBJ whole genome shotgun (WGS) entry which is preliminary data.</text>
</comment>
<keyword evidence="10" id="KW-1185">Reference proteome</keyword>
<name>A0A318IFF1_9BACT</name>
<gene>
    <name evidence="9" type="ORF">EJ73_00730</name>
</gene>
<evidence type="ECO:0000256" key="4">
    <source>
        <dbReference type="ARBA" id="ARBA00022692"/>
    </source>
</evidence>
<dbReference type="AlphaFoldDB" id="A0A318IFF1"/>
<dbReference type="InterPro" id="IPR000917">
    <property type="entry name" value="Sulfatase_N"/>
</dbReference>
<dbReference type="InterPro" id="IPR040423">
    <property type="entry name" value="PEA_transferase"/>
</dbReference>
<dbReference type="RefSeq" id="WP_025815414.1">
    <property type="nucleotide sequence ID" value="NZ_BAIZ01000004.1"/>
</dbReference>
<dbReference type="CDD" id="cd16017">
    <property type="entry name" value="LptA"/>
    <property type="match status" value="1"/>
</dbReference>
<accession>A0A318IFF1</accession>
<feature type="transmembrane region" description="Helical" evidence="7">
    <location>
        <begin position="185"/>
        <end position="203"/>
    </location>
</feature>
<keyword evidence="5 7" id="KW-1133">Transmembrane helix</keyword>
<feature type="transmembrane region" description="Helical" evidence="7">
    <location>
        <begin position="82"/>
        <end position="100"/>
    </location>
</feature>
<keyword evidence="2" id="KW-1003">Cell membrane</keyword>
<evidence type="ECO:0000313" key="10">
    <source>
        <dbReference type="Proteomes" id="UP000248314"/>
    </source>
</evidence>
<keyword evidence="3 9" id="KW-0808">Transferase</keyword>
<reference evidence="9 10" key="1">
    <citation type="submission" date="2018-05" db="EMBL/GenBank/DDBJ databases">
        <title>Genomic Encyclopedia of Type Strains, Phase I: the one thousand microbial genomes (KMG-I) project.</title>
        <authorList>
            <person name="Kyrpides N."/>
        </authorList>
    </citation>
    <scope>NUCLEOTIDE SEQUENCE [LARGE SCALE GENOMIC DNA]</scope>
    <source>
        <strain evidence="9 10">DSM 15611</strain>
    </source>
</reference>
<evidence type="ECO:0000256" key="5">
    <source>
        <dbReference type="ARBA" id="ARBA00022989"/>
    </source>
</evidence>
<organism evidence="9 10">
    <name type="scientific">Hoylesella shahii DSM 15611 = JCM 12083</name>
    <dbReference type="NCBI Taxonomy" id="1122991"/>
    <lineage>
        <taxon>Bacteria</taxon>
        <taxon>Pseudomonadati</taxon>
        <taxon>Bacteroidota</taxon>
        <taxon>Bacteroidia</taxon>
        <taxon>Bacteroidales</taxon>
        <taxon>Prevotellaceae</taxon>
        <taxon>Hoylesella</taxon>
    </lineage>
</organism>
<proteinExistence type="predicted"/>
<feature type="transmembrane region" description="Helical" evidence="7">
    <location>
        <begin position="128"/>
        <end position="150"/>
    </location>
</feature>
<keyword evidence="4 7" id="KW-0812">Transmembrane</keyword>
<evidence type="ECO:0000313" key="9">
    <source>
        <dbReference type="EMBL" id="PXX23381.1"/>
    </source>
</evidence>
<dbReference type="EMBL" id="QJJX01000006">
    <property type="protein sequence ID" value="PXX23381.1"/>
    <property type="molecule type" value="Genomic_DNA"/>
</dbReference>
<dbReference type="STRING" id="1122991.GCA_000613445_02872"/>
<dbReference type="GO" id="GO:0005886">
    <property type="term" value="C:plasma membrane"/>
    <property type="evidence" value="ECO:0007669"/>
    <property type="project" value="UniProtKB-SubCell"/>
</dbReference>
<dbReference type="InterPro" id="IPR058130">
    <property type="entry name" value="PEA_transf_C"/>
</dbReference>
<dbReference type="PANTHER" id="PTHR30443:SF2">
    <property type="entry name" value="PHOSPHOETHANOLAMINE TRANSFERASE EPTC"/>
    <property type="match status" value="1"/>
</dbReference>
<dbReference type="InterPro" id="IPR017850">
    <property type="entry name" value="Alkaline_phosphatase_core_sf"/>
</dbReference>
<evidence type="ECO:0000256" key="2">
    <source>
        <dbReference type="ARBA" id="ARBA00022475"/>
    </source>
</evidence>
<evidence type="ECO:0000256" key="1">
    <source>
        <dbReference type="ARBA" id="ARBA00004651"/>
    </source>
</evidence>
<evidence type="ECO:0000256" key="7">
    <source>
        <dbReference type="SAM" id="Phobius"/>
    </source>
</evidence>
<dbReference type="GO" id="GO:0016776">
    <property type="term" value="F:phosphotransferase activity, phosphate group as acceptor"/>
    <property type="evidence" value="ECO:0007669"/>
    <property type="project" value="TreeGrafter"/>
</dbReference>
<evidence type="ECO:0000256" key="3">
    <source>
        <dbReference type="ARBA" id="ARBA00022679"/>
    </source>
</evidence>
<dbReference type="PANTHER" id="PTHR30443">
    <property type="entry name" value="INNER MEMBRANE PROTEIN"/>
    <property type="match status" value="1"/>
</dbReference>
<dbReference type="OrthoDB" id="9786870at2"/>
<dbReference type="Gene3D" id="3.40.720.10">
    <property type="entry name" value="Alkaline Phosphatase, subunit A"/>
    <property type="match status" value="1"/>
</dbReference>
<feature type="domain" description="Sulfatase N-terminal" evidence="8">
    <location>
        <begin position="273"/>
        <end position="541"/>
    </location>
</feature>
<feature type="transmembrane region" description="Helical" evidence="7">
    <location>
        <begin position="20"/>
        <end position="40"/>
    </location>
</feature>
<keyword evidence="6 7" id="KW-0472">Membrane</keyword>
<dbReference type="GO" id="GO:0009244">
    <property type="term" value="P:lipopolysaccharide core region biosynthetic process"/>
    <property type="evidence" value="ECO:0007669"/>
    <property type="project" value="TreeGrafter"/>
</dbReference>
<dbReference type="Pfam" id="PF00884">
    <property type="entry name" value="Sulfatase"/>
    <property type="match status" value="1"/>
</dbReference>
<feature type="transmembrane region" description="Helical" evidence="7">
    <location>
        <begin position="52"/>
        <end position="70"/>
    </location>
</feature>
<evidence type="ECO:0000256" key="6">
    <source>
        <dbReference type="ARBA" id="ARBA00023136"/>
    </source>
</evidence>